<feature type="domain" description="Fe/B12 periplasmic-binding" evidence="5">
    <location>
        <begin position="86"/>
        <end position="333"/>
    </location>
</feature>
<dbReference type="Proteomes" id="UP001198200">
    <property type="component" value="Unassembled WGS sequence"/>
</dbReference>
<dbReference type="PANTHER" id="PTHR30535:SF34">
    <property type="entry name" value="MOLYBDATE-BINDING PROTEIN MOLA"/>
    <property type="match status" value="1"/>
</dbReference>
<comment type="similarity">
    <text evidence="1">Belongs to the bacterial solute-binding protein 8 family.</text>
</comment>
<evidence type="ECO:0000259" key="5">
    <source>
        <dbReference type="PROSITE" id="PS50983"/>
    </source>
</evidence>
<feature type="signal peptide" evidence="4">
    <location>
        <begin position="1"/>
        <end position="35"/>
    </location>
</feature>
<dbReference type="InterPro" id="IPR002491">
    <property type="entry name" value="ABC_transptr_periplasmic_BD"/>
</dbReference>
<dbReference type="SUPFAM" id="SSF53807">
    <property type="entry name" value="Helical backbone' metal receptor"/>
    <property type="match status" value="1"/>
</dbReference>
<gene>
    <name evidence="6" type="ORF">LKD48_13420</name>
</gene>
<dbReference type="NCBIfam" id="NF038402">
    <property type="entry name" value="TroA_like"/>
    <property type="match status" value="1"/>
</dbReference>
<dbReference type="Pfam" id="PF01497">
    <property type="entry name" value="Peripla_BP_2"/>
    <property type="match status" value="1"/>
</dbReference>
<dbReference type="InterPro" id="IPR050902">
    <property type="entry name" value="ABC_Transporter_SBP"/>
</dbReference>
<dbReference type="EMBL" id="JAJEQN010000041">
    <property type="protein sequence ID" value="MCC2222615.1"/>
    <property type="molecule type" value="Genomic_DNA"/>
</dbReference>
<proteinExistence type="inferred from homology"/>
<keyword evidence="7" id="KW-1185">Reference proteome</keyword>
<protein>
    <submittedName>
        <fullName evidence="6">ABC transporter substrate-binding protein</fullName>
    </submittedName>
</protein>
<dbReference type="PANTHER" id="PTHR30535">
    <property type="entry name" value="VITAMIN B12-BINDING PROTEIN"/>
    <property type="match status" value="1"/>
</dbReference>
<evidence type="ECO:0000313" key="6">
    <source>
        <dbReference type="EMBL" id="MCC2222615.1"/>
    </source>
</evidence>
<dbReference type="InterPro" id="IPR054828">
    <property type="entry name" value="Vit_B12_bind_prot"/>
</dbReference>
<evidence type="ECO:0000256" key="3">
    <source>
        <dbReference type="SAM" id="MobiDB-lite"/>
    </source>
</evidence>
<dbReference type="Gene3D" id="3.40.50.1980">
    <property type="entry name" value="Nitrogenase molybdenum iron protein domain"/>
    <property type="match status" value="2"/>
</dbReference>
<organism evidence="6 7">
    <name type="scientific">Anthropogastromicrobium aceti</name>
    <dbReference type="NCBI Taxonomy" id="2981768"/>
    <lineage>
        <taxon>Bacteria</taxon>
        <taxon>Bacillati</taxon>
        <taxon>Bacillota</taxon>
        <taxon>Clostridia</taxon>
        <taxon>Lachnospirales</taxon>
        <taxon>Lachnospiraceae</taxon>
        <taxon>Anthropogastromicrobium</taxon>
    </lineage>
</organism>
<dbReference type="AlphaFoldDB" id="A0AAE3E676"/>
<feature type="chain" id="PRO_5042075372" evidence="4">
    <location>
        <begin position="36"/>
        <end position="456"/>
    </location>
</feature>
<evidence type="ECO:0000256" key="1">
    <source>
        <dbReference type="ARBA" id="ARBA00008814"/>
    </source>
</evidence>
<evidence type="ECO:0000313" key="7">
    <source>
        <dbReference type="Proteomes" id="UP001198200"/>
    </source>
</evidence>
<accession>A0AAE3E676</accession>
<feature type="region of interest" description="Disordered" evidence="3">
    <location>
        <begin position="40"/>
        <end position="74"/>
    </location>
</feature>
<evidence type="ECO:0000256" key="2">
    <source>
        <dbReference type="ARBA" id="ARBA00022729"/>
    </source>
</evidence>
<keyword evidence="2 4" id="KW-0732">Signal</keyword>
<comment type="caution">
    <text evidence="6">The sequence shown here is derived from an EMBL/GenBank/DDBJ whole genome shotgun (WGS) entry which is preliminary data.</text>
</comment>
<reference evidence="6 7" key="1">
    <citation type="submission" date="2021-10" db="EMBL/GenBank/DDBJ databases">
        <title>Anaerobic single-cell dispensing facilitates the cultivation of human gut bacteria.</title>
        <authorList>
            <person name="Afrizal A."/>
        </authorList>
    </citation>
    <scope>NUCLEOTIDE SEQUENCE [LARGE SCALE GENOMIC DNA]</scope>
    <source>
        <strain evidence="6 7">CLA-AA-H224</strain>
    </source>
</reference>
<dbReference type="RefSeq" id="WP_308732267.1">
    <property type="nucleotide sequence ID" value="NZ_JAJEQN010000041.1"/>
</dbReference>
<name>A0AAE3E676_9FIRM</name>
<dbReference type="PROSITE" id="PS50983">
    <property type="entry name" value="FE_B12_PBP"/>
    <property type="match status" value="1"/>
</dbReference>
<evidence type="ECO:0000256" key="4">
    <source>
        <dbReference type="SAM" id="SignalP"/>
    </source>
</evidence>
<sequence length="456" mass="49329">MQKKSAVRSFMRKYQKMQAIIMCGALVASSTSVLAAKEASSEAKSESATEAVSEAGESEESGEVSYPLTLTGTDGTEITINEEPEKIVSMGPNMTEILYAIGAGDKLVGRTDYCDYPAAVSEVESVGSISNADIEKILSLEPDLVLASTHFSDDAVKQLDDAGVPVLYLYDEGDMEGVYDMISLVGEAVNCEEAAEKTVDEMQTKMDYVSDRLANVDENPTVYYVVGYGEYGDYTAGGDTFVNGILTAAGGDNIASDVEGWSYSTETLLEKDPQYVILNAYNEEGFCTTDPYTELSAVKNGFVETIDTNMLDRQGPRNADAVVELAQMLHPECFPSDTEYPVNVKSGVVEYNIESCPESVYAASEEVFDLLKEIGVVSEDAEYEQKSVEDVVLEAPAVVVADAEYSAEEKAKFDDANIPVIYVDAEDDETVITLGQIFNCNAKADEVAYVKAALEK</sequence>
<dbReference type="GO" id="GO:0071281">
    <property type="term" value="P:cellular response to iron ion"/>
    <property type="evidence" value="ECO:0007669"/>
    <property type="project" value="TreeGrafter"/>
</dbReference>
<dbReference type="CDD" id="cd01143">
    <property type="entry name" value="YvrC"/>
    <property type="match status" value="1"/>
</dbReference>